<dbReference type="STRING" id="283909.R7TUJ9"/>
<dbReference type="PANTHER" id="PTHR19143">
    <property type="entry name" value="FIBRINOGEN/TENASCIN/ANGIOPOEITIN"/>
    <property type="match status" value="1"/>
</dbReference>
<dbReference type="PROSITE" id="PS00514">
    <property type="entry name" value="FIBRINOGEN_C_1"/>
    <property type="match status" value="1"/>
</dbReference>
<protein>
    <recommendedName>
        <fullName evidence="2">Fibrinogen C-terminal domain-containing protein</fullName>
    </recommendedName>
</protein>
<evidence type="ECO:0000313" key="4">
    <source>
        <dbReference type="EnsemblMetazoa" id="CapteP134428"/>
    </source>
</evidence>
<keyword evidence="5" id="KW-1185">Reference proteome</keyword>
<dbReference type="PANTHER" id="PTHR19143:SF458">
    <property type="entry name" value="FIBRINOGEN C-TERMINAL DOMAIN-CONTAINING PROTEIN-RELATED"/>
    <property type="match status" value="1"/>
</dbReference>
<dbReference type="EMBL" id="KB309215">
    <property type="protein sequence ID" value="ELT95151.1"/>
    <property type="molecule type" value="Genomic_DNA"/>
</dbReference>
<accession>R7TUJ9</accession>
<proteinExistence type="predicted"/>
<keyword evidence="1" id="KW-1015">Disulfide bond</keyword>
<reference evidence="4" key="3">
    <citation type="submission" date="2015-06" db="UniProtKB">
        <authorList>
            <consortium name="EnsemblMetazoa"/>
        </authorList>
    </citation>
    <scope>IDENTIFICATION</scope>
</reference>
<dbReference type="GO" id="GO:0005615">
    <property type="term" value="C:extracellular space"/>
    <property type="evidence" value="ECO:0007669"/>
    <property type="project" value="TreeGrafter"/>
</dbReference>
<dbReference type="InterPro" id="IPR020837">
    <property type="entry name" value="Fibrinogen_CS"/>
</dbReference>
<dbReference type="Gene3D" id="3.90.215.10">
    <property type="entry name" value="Gamma Fibrinogen, chain A, domain 1"/>
    <property type="match status" value="1"/>
</dbReference>
<dbReference type="SMART" id="SM00186">
    <property type="entry name" value="FBG"/>
    <property type="match status" value="1"/>
</dbReference>
<dbReference type="OrthoDB" id="6121324at2759"/>
<dbReference type="InterPro" id="IPR036056">
    <property type="entry name" value="Fibrinogen-like_C"/>
</dbReference>
<evidence type="ECO:0000259" key="2">
    <source>
        <dbReference type="PROSITE" id="PS51406"/>
    </source>
</evidence>
<dbReference type="InterPro" id="IPR002181">
    <property type="entry name" value="Fibrinogen_a/b/g_C_dom"/>
</dbReference>
<dbReference type="InterPro" id="IPR014716">
    <property type="entry name" value="Fibrinogen_a/b/g_C_1"/>
</dbReference>
<dbReference type="AlphaFoldDB" id="R7TUJ9"/>
<dbReference type="OMA" id="TICFNAN"/>
<gene>
    <name evidence="3" type="ORF">CAPTEDRAFT_134428</name>
</gene>
<dbReference type="PROSITE" id="PS51406">
    <property type="entry name" value="FIBRINOGEN_C_2"/>
    <property type="match status" value="1"/>
</dbReference>
<evidence type="ECO:0000313" key="3">
    <source>
        <dbReference type="EMBL" id="ELT95151.1"/>
    </source>
</evidence>
<dbReference type="SUPFAM" id="SSF56496">
    <property type="entry name" value="Fibrinogen C-terminal domain-like"/>
    <property type="match status" value="1"/>
</dbReference>
<evidence type="ECO:0000313" key="5">
    <source>
        <dbReference type="Proteomes" id="UP000014760"/>
    </source>
</evidence>
<reference evidence="5" key="1">
    <citation type="submission" date="2012-12" db="EMBL/GenBank/DDBJ databases">
        <authorList>
            <person name="Hellsten U."/>
            <person name="Grimwood J."/>
            <person name="Chapman J.A."/>
            <person name="Shapiro H."/>
            <person name="Aerts A."/>
            <person name="Otillar R.P."/>
            <person name="Terry A.Y."/>
            <person name="Boore J.L."/>
            <person name="Simakov O."/>
            <person name="Marletaz F."/>
            <person name="Cho S.-J."/>
            <person name="Edsinger-Gonzales E."/>
            <person name="Havlak P."/>
            <person name="Kuo D.-H."/>
            <person name="Larsson T."/>
            <person name="Lv J."/>
            <person name="Arendt D."/>
            <person name="Savage R."/>
            <person name="Osoegawa K."/>
            <person name="de Jong P."/>
            <person name="Lindberg D.R."/>
            <person name="Seaver E.C."/>
            <person name="Weisblat D.A."/>
            <person name="Putnam N.H."/>
            <person name="Grigoriev I.V."/>
            <person name="Rokhsar D.S."/>
        </authorList>
    </citation>
    <scope>NUCLEOTIDE SEQUENCE</scope>
    <source>
        <strain evidence="5">I ESC-2004</strain>
    </source>
</reference>
<dbReference type="EnsemblMetazoa" id="CapteT134428">
    <property type="protein sequence ID" value="CapteP134428"/>
    <property type="gene ID" value="CapteG134428"/>
</dbReference>
<organism evidence="3">
    <name type="scientific">Capitella teleta</name>
    <name type="common">Polychaete worm</name>
    <dbReference type="NCBI Taxonomy" id="283909"/>
    <lineage>
        <taxon>Eukaryota</taxon>
        <taxon>Metazoa</taxon>
        <taxon>Spiralia</taxon>
        <taxon>Lophotrochozoa</taxon>
        <taxon>Annelida</taxon>
        <taxon>Polychaeta</taxon>
        <taxon>Sedentaria</taxon>
        <taxon>Scolecida</taxon>
        <taxon>Capitellidae</taxon>
        <taxon>Capitella</taxon>
    </lineage>
</organism>
<evidence type="ECO:0000256" key="1">
    <source>
        <dbReference type="ARBA" id="ARBA00023157"/>
    </source>
</evidence>
<feature type="domain" description="Fibrinogen C-terminal" evidence="2">
    <location>
        <begin position="1"/>
        <end position="186"/>
    </location>
</feature>
<dbReference type="Proteomes" id="UP000014760">
    <property type="component" value="Unassembled WGS sequence"/>
</dbReference>
<sequence length="186" mass="21868">MKVFCDMETHGGGWLFFQRRQFGTQDFYLTWEEYAAGFGDLTGEFWIDNRNIHKITSHTPHELLIYLTDFEQSLFARYSKFEVGSESDQFRLTIGGYTGNAGDSMTYHNGQKFSAKDKDYDSWGNVDCARKHRGAWWYNTCQQANLNGLYFNEENYTDSPRGIEWHAWKGNRESLQFTEMLIRPLD</sequence>
<dbReference type="CDD" id="cd00087">
    <property type="entry name" value="FReD"/>
    <property type="match status" value="1"/>
</dbReference>
<dbReference type="FunCoup" id="R7TUJ9">
    <property type="interactions" value="36"/>
</dbReference>
<dbReference type="HOGENOM" id="CLU_038628_6_2_1"/>
<reference evidence="3 5" key="2">
    <citation type="journal article" date="2013" name="Nature">
        <title>Insights into bilaterian evolution from three spiralian genomes.</title>
        <authorList>
            <person name="Simakov O."/>
            <person name="Marletaz F."/>
            <person name="Cho S.J."/>
            <person name="Edsinger-Gonzales E."/>
            <person name="Havlak P."/>
            <person name="Hellsten U."/>
            <person name="Kuo D.H."/>
            <person name="Larsson T."/>
            <person name="Lv J."/>
            <person name="Arendt D."/>
            <person name="Savage R."/>
            <person name="Osoegawa K."/>
            <person name="de Jong P."/>
            <person name="Grimwood J."/>
            <person name="Chapman J.A."/>
            <person name="Shapiro H."/>
            <person name="Aerts A."/>
            <person name="Otillar R.P."/>
            <person name="Terry A.Y."/>
            <person name="Boore J.L."/>
            <person name="Grigoriev I.V."/>
            <person name="Lindberg D.R."/>
            <person name="Seaver E.C."/>
            <person name="Weisblat D.A."/>
            <person name="Putnam N.H."/>
            <person name="Rokhsar D.S."/>
        </authorList>
    </citation>
    <scope>NUCLEOTIDE SEQUENCE</scope>
    <source>
        <strain evidence="3 5">I ESC-2004</strain>
    </source>
</reference>
<dbReference type="Pfam" id="PF00147">
    <property type="entry name" value="Fibrinogen_C"/>
    <property type="match status" value="1"/>
</dbReference>
<name>R7TUJ9_CAPTE</name>
<dbReference type="InterPro" id="IPR050373">
    <property type="entry name" value="Fibrinogen_C-term_domain"/>
</dbReference>
<dbReference type="EMBL" id="AMQN01028807">
    <property type="status" value="NOT_ANNOTATED_CDS"/>
    <property type="molecule type" value="Genomic_DNA"/>
</dbReference>